<accession>A0A197JD56</accession>
<protein>
    <submittedName>
        <fullName evidence="2">Uncharacterized protein</fullName>
    </submittedName>
</protein>
<evidence type="ECO:0000313" key="3">
    <source>
        <dbReference type="Proteomes" id="UP000078512"/>
    </source>
</evidence>
<keyword evidence="1" id="KW-1133">Transmembrane helix</keyword>
<evidence type="ECO:0000256" key="1">
    <source>
        <dbReference type="SAM" id="Phobius"/>
    </source>
</evidence>
<dbReference type="OrthoDB" id="2368393at2759"/>
<proteinExistence type="predicted"/>
<reference evidence="2 3" key="1">
    <citation type="submission" date="2016-05" db="EMBL/GenBank/DDBJ databases">
        <title>Genome sequencing reveals origins of a unique bacterial endosymbiosis in the earliest lineages of terrestrial Fungi.</title>
        <authorList>
            <consortium name="DOE Joint Genome Institute"/>
            <person name="Uehling J."/>
            <person name="Gryganskyi A."/>
            <person name="Hameed K."/>
            <person name="Tschaplinski T."/>
            <person name="Misztal P."/>
            <person name="Wu S."/>
            <person name="Desiro A."/>
            <person name="Vande Pol N."/>
            <person name="Du Z.-Y."/>
            <person name="Zienkiewicz A."/>
            <person name="Zienkiewicz K."/>
            <person name="Morin E."/>
            <person name="Tisserant E."/>
            <person name="Splivallo R."/>
            <person name="Hainaut M."/>
            <person name="Henrissat B."/>
            <person name="Ohm R."/>
            <person name="Kuo A."/>
            <person name="Yan J."/>
            <person name="Lipzen A."/>
            <person name="Nolan M."/>
            <person name="Labutti K."/>
            <person name="Barry K."/>
            <person name="Goldstein A."/>
            <person name="Labbe J."/>
            <person name="Schadt C."/>
            <person name="Tuskan G."/>
            <person name="Grigoriev I."/>
            <person name="Martin F."/>
            <person name="Vilgalys R."/>
            <person name="Bonito G."/>
        </authorList>
    </citation>
    <scope>NUCLEOTIDE SEQUENCE [LARGE SCALE GENOMIC DNA]</scope>
    <source>
        <strain evidence="2 3">AG-77</strain>
    </source>
</reference>
<dbReference type="EMBL" id="KV442131">
    <property type="protein sequence ID" value="OAQ23045.1"/>
    <property type="molecule type" value="Genomic_DNA"/>
</dbReference>
<keyword evidence="1" id="KW-0472">Membrane</keyword>
<sequence length="335" mass="36779">MRKIGAWEGLQPRNFNDHYTNLILVLFKPLISQLVPITLFDKFIRAMQLKSIIALSICVCLVTQAKTEAVVFGPIVGIIRSTIQGAYDVIGTINADPGFHAQGGIICPNQEFEAKVVSVNALCRLEGEESNESCRQFGEKCIGMKGKWGCGNFDGEDDRGCLFRPRFSPAGTRASKIVFDDEAEHRERGDAGSQCVFGRRVARSALGGYNTVDDGDDETGDKELGFSDENSFLATSVISEVTQYEAIYNELRNIEEEAEEQTAVSSLMVLKIAAMLAKKGFTPPMPKWSCSPCKGTCNALFFFKSGWKNACKYDVCVKYLGGYKGSKSQPSCSDL</sequence>
<keyword evidence="3" id="KW-1185">Reference proteome</keyword>
<feature type="transmembrane region" description="Helical" evidence="1">
    <location>
        <begin position="20"/>
        <end position="40"/>
    </location>
</feature>
<keyword evidence="1" id="KW-0812">Transmembrane</keyword>
<dbReference type="AlphaFoldDB" id="A0A197JD56"/>
<name>A0A197JD56_9FUNG</name>
<gene>
    <name evidence="2" type="ORF">K457DRAFT_130825</name>
</gene>
<dbReference type="Proteomes" id="UP000078512">
    <property type="component" value="Unassembled WGS sequence"/>
</dbReference>
<organism evidence="2 3">
    <name type="scientific">Linnemannia elongata AG-77</name>
    <dbReference type="NCBI Taxonomy" id="1314771"/>
    <lineage>
        <taxon>Eukaryota</taxon>
        <taxon>Fungi</taxon>
        <taxon>Fungi incertae sedis</taxon>
        <taxon>Mucoromycota</taxon>
        <taxon>Mortierellomycotina</taxon>
        <taxon>Mortierellomycetes</taxon>
        <taxon>Mortierellales</taxon>
        <taxon>Mortierellaceae</taxon>
        <taxon>Linnemannia</taxon>
    </lineage>
</organism>
<evidence type="ECO:0000313" key="2">
    <source>
        <dbReference type="EMBL" id="OAQ23045.1"/>
    </source>
</evidence>